<reference evidence="3" key="1">
    <citation type="journal article" date="2020" name="mSystems">
        <title>Genome- and Community-Level Interaction Insights into Carbon Utilization and Element Cycling Functions of Hydrothermarchaeota in Hydrothermal Sediment.</title>
        <authorList>
            <person name="Zhou Z."/>
            <person name="Liu Y."/>
            <person name="Xu W."/>
            <person name="Pan J."/>
            <person name="Luo Z.H."/>
            <person name="Li M."/>
        </authorList>
    </citation>
    <scope>NUCLEOTIDE SEQUENCE [LARGE SCALE GENOMIC DNA]</scope>
    <source>
        <strain evidence="3">HyVt-443</strain>
    </source>
</reference>
<dbReference type="SUPFAM" id="SSF69318">
    <property type="entry name" value="Integrin alpha N-terminal domain"/>
    <property type="match status" value="1"/>
</dbReference>
<dbReference type="Gene3D" id="2.130.10.130">
    <property type="entry name" value="Integrin alpha, N-terminal"/>
    <property type="match status" value="1"/>
</dbReference>
<sequence>MTAPSILAPIAIGLLLTGCSTLQQTASPPGFVPADAGIRTDRARSGGWADYDGDGCIDLLITQAGGPVLYHNDCRGRFSDVTTSAGLHGPAGGMGVAWADYDGDGDPDAYIASTDGPNALYRNDGDGTFTEVAAAAGVDDPRASTTATWGDYDRDGDLDLFVANRFYPRADSDITDRLYRNDGNGRFTDVGVASGAAVKDRKTFSGAWFDADGNGTLDLYLAVDFGDDQLLLNDGRGHFRRAGPGAGISGPAHAMGLAIGDIDGNGCLDVVSTNNTRGRADDREHGPSTLYLNDCSGHFSDATTRWGIADRGTVDWGVNLVDWDGDGDLDLAIVSGGMLKGGENETNVLYENRDGRLYDVTDSLGAAVTGAAFGSAWADYDNDGDLDWLVVNSRRNSVLLQNRSGSGHTLVVKLRGRGANRDGIGALVTATVAGRERIRLIQAGSGYGSTGPPVARFGLGSGDRIEHLRVDWPDGRVTTLTGVPEQSTLTIRQP</sequence>
<proteinExistence type="predicted"/>
<evidence type="ECO:0000256" key="1">
    <source>
        <dbReference type="ARBA" id="ARBA00022729"/>
    </source>
</evidence>
<organism evidence="3">
    <name type="scientific">Sedimenticola thiotaurini</name>
    <dbReference type="NCBI Taxonomy" id="1543721"/>
    <lineage>
        <taxon>Bacteria</taxon>
        <taxon>Pseudomonadati</taxon>
        <taxon>Pseudomonadota</taxon>
        <taxon>Gammaproteobacteria</taxon>
        <taxon>Chromatiales</taxon>
        <taxon>Sedimenticolaceae</taxon>
        <taxon>Sedimenticola</taxon>
    </lineage>
</organism>
<protein>
    <recommendedName>
        <fullName evidence="2">ASPIC/UnbV domain-containing protein</fullName>
    </recommendedName>
</protein>
<name>A0A831RLN0_9GAMM</name>
<comment type="caution">
    <text evidence="3">The sequence shown here is derived from an EMBL/GenBank/DDBJ whole genome shotgun (WGS) entry which is preliminary data.</text>
</comment>
<dbReference type="PROSITE" id="PS50231">
    <property type="entry name" value="RICIN_B_LECTIN"/>
    <property type="match status" value="1"/>
</dbReference>
<dbReference type="AlphaFoldDB" id="A0A831RLN0"/>
<dbReference type="Pfam" id="PF13517">
    <property type="entry name" value="FG-GAP_3"/>
    <property type="match status" value="2"/>
</dbReference>
<feature type="domain" description="ASPIC/UnbV" evidence="2">
    <location>
        <begin position="423"/>
        <end position="490"/>
    </location>
</feature>
<dbReference type="InterPro" id="IPR028994">
    <property type="entry name" value="Integrin_alpha_N"/>
</dbReference>
<evidence type="ECO:0000259" key="2">
    <source>
        <dbReference type="Pfam" id="PF07593"/>
    </source>
</evidence>
<dbReference type="InterPro" id="IPR013517">
    <property type="entry name" value="FG-GAP"/>
</dbReference>
<accession>A0A831RLN0</accession>
<dbReference type="Proteomes" id="UP000886251">
    <property type="component" value="Unassembled WGS sequence"/>
</dbReference>
<dbReference type="InterPro" id="IPR027039">
    <property type="entry name" value="Crtac1"/>
</dbReference>
<dbReference type="InterPro" id="IPR011519">
    <property type="entry name" value="UnbV_ASPIC"/>
</dbReference>
<keyword evidence="1" id="KW-0732">Signal</keyword>
<gene>
    <name evidence="3" type="ORF">ENI96_01835</name>
</gene>
<dbReference type="Pfam" id="PF07593">
    <property type="entry name" value="UnbV_ASPIC"/>
    <property type="match status" value="1"/>
</dbReference>
<dbReference type="PANTHER" id="PTHR16026:SF0">
    <property type="entry name" value="CARTILAGE ACIDIC PROTEIN 1"/>
    <property type="match status" value="1"/>
</dbReference>
<dbReference type="PANTHER" id="PTHR16026">
    <property type="entry name" value="CARTILAGE ACIDIC PROTEIN 1"/>
    <property type="match status" value="1"/>
</dbReference>
<evidence type="ECO:0000313" key="3">
    <source>
        <dbReference type="EMBL" id="HEB95156.1"/>
    </source>
</evidence>
<dbReference type="EMBL" id="DRKP01000022">
    <property type="protein sequence ID" value="HEB95156.1"/>
    <property type="molecule type" value="Genomic_DNA"/>
</dbReference>